<evidence type="ECO:0000313" key="2">
    <source>
        <dbReference type="Proteomes" id="UP001225356"/>
    </source>
</evidence>
<dbReference type="Proteomes" id="UP001225356">
    <property type="component" value="Unassembled WGS sequence"/>
</dbReference>
<reference evidence="1 2" key="1">
    <citation type="submission" date="2023-07" db="EMBL/GenBank/DDBJ databases">
        <title>Sequencing the genomes of 1000 actinobacteria strains.</title>
        <authorList>
            <person name="Klenk H.-P."/>
        </authorList>
    </citation>
    <scope>NUCLEOTIDE SEQUENCE [LARGE SCALE GENOMIC DNA]</scope>
    <source>
        <strain evidence="1 2">DSM 46740</strain>
    </source>
</reference>
<sequence length="61" mass="6220">MLTRVLTTSFGTWGIGPGERGWTAPGPAACAGSRKAGYGATALDRSVAMRRASPASTAPIR</sequence>
<name>A0ABT9Q7X8_9ACTN</name>
<comment type="caution">
    <text evidence="1">The sequence shown here is derived from an EMBL/GenBank/DDBJ whole genome shotgun (WGS) entry which is preliminary data.</text>
</comment>
<proteinExistence type="predicted"/>
<accession>A0ABT9Q7X8</accession>
<keyword evidence="2" id="KW-1185">Reference proteome</keyword>
<evidence type="ECO:0000313" key="1">
    <source>
        <dbReference type="EMBL" id="MDP9842496.1"/>
    </source>
</evidence>
<protein>
    <submittedName>
        <fullName evidence="1">Uncharacterized protein</fullName>
    </submittedName>
</protein>
<dbReference type="EMBL" id="JAUSQU010000001">
    <property type="protein sequence ID" value="MDP9842496.1"/>
    <property type="molecule type" value="Genomic_DNA"/>
</dbReference>
<organism evidence="1 2">
    <name type="scientific">Streptosporangium lutulentum</name>
    <dbReference type="NCBI Taxonomy" id="1461250"/>
    <lineage>
        <taxon>Bacteria</taxon>
        <taxon>Bacillati</taxon>
        <taxon>Actinomycetota</taxon>
        <taxon>Actinomycetes</taxon>
        <taxon>Streptosporangiales</taxon>
        <taxon>Streptosporangiaceae</taxon>
        <taxon>Streptosporangium</taxon>
    </lineage>
</organism>
<gene>
    <name evidence="1" type="ORF">J2853_001707</name>
</gene>